<dbReference type="SMART" id="SM00283">
    <property type="entry name" value="MA"/>
    <property type="match status" value="1"/>
</dbReference>
<dbReference type="SUPFAM" id="SSF58104">
    <property type="entry name" value="Methyl-accepting chemotaxis protein (MCP) signaling domain"/>
    <property type="match status" value="1"/>
</dbReference>
<protein>
    <submittedName>
        <fullName evidence="4">Methyl-accepting chemotaxis protein</fullName>
    </submittedName>
</protein>
<dbReference type="PANTHER" id="PTHR32089:SF112">
    <property type="entry name" value="LYSOZYME-LIKE PROTEIN-RELATED"/>
    <property type="match status" value="1"/>
</dbReference>
<gene>
    <name evidence="4" type="ORF">B1A_16837</name>
</gene>
<dbReference type="InterPro" id="IPR004089">
    <property type="entry name" value="MCPsignal_dom"/>
</dbReference>
<reference evidence="4" key="1">
    <citation type="submission" date="2013-08" db="EMBL/GenBank/DDBJ databases">
        <authorList>
            <person name="Mendez C."/>
            <person name="Richter M."/>
            <person name="Ferrer M."/>
            <person name="Sanchez J."/>
        </authorList>
    </citation>
    <scope>NUCLEOTIDE SEQUENCE</scope>
</reference>
<dbReference type="PANTHER" id="PTHR32089">
    <property type="entry name" value="METHYL-ACCEPTING CHEMOTAXIS PROTEIN MCPB"/>
    <property type="match status" value="1"/>
</dbReference>
<comment type="caution">
    <text evidence="4">The sequence shown here is derived from an EMBL/GenBank/DDBJ whole genome shotgun (WGS) entry which is preliminary data.</text>
</comment>
<dbReference type="Pfam" id="PF00015">
    <property type="entry name" value="MCPsignal"/>
    <property type="match status" value="1"/>
</dbReference>
<evidence type="ECO:0000259" key="3">
    <source>
        <dbReference type="PROSITE" id="PS50111"/>
    </source>
</evidence>
<evidence type="ECO:0000313" key="4">
    <source>
        <dbReference type="EMBL" id="EQD39461.1"/>
    </source>
</evidence>
<evidence type="ECO:0000256" key="1">
    <source>
        <dbReference type="ARBA" id="ARBA00023224"/>
    </source>
</evidence>
<dbReference type="GO" id="GO:0007165">
    <property type="term" value="P:signal transduction"/>
    <property type="evidence" value="ECO:0007669"/>
    <property type="project" value="UniProtKB-KW"/>
</dbReference>
<keyword evidence="2" id="KW-0175">Coiled coil</keyword>
<dbReference type="Gene3D" id="1.10.287.950">
    <property type="entry name" value="Methyl-accepting chemotaxis protein"/>
    <property type="match status" value="1"/>
</dbReference>
<accession>T0YV52</accession>
<dbReference type="GO" id="GO:0016020">
    <property type="term" value="C:membrane"/>
    <property type="evidence" value="ECO:0007669"/>
    <property type="project" value="InterPro"/>
</dbReference>
<evidence type="ECO:0000256" key="2">
    <source>
        <dbReference type="SAM" id="Coils"/>
    </source>
</evidence>
<proteinExistence type="predicted"/>
<feature type="domain" description="Methyl-accepting transducer" evidence="3">
    <location>
        <begin position="1"/>
        <end position="125"/>
    </location>
</feature>
<feature type="non-terminal residue" evidence="4">
    <location>
        <position position="1"/>
    </location>
</feature>
<feature type="non-terminal residue" evidence="4">
    <location>
        <position position="182"/>
    </location>
</feature>
<dbReference type="PROSITE" id="PS50111">
    <property type="entry name" value="CHEMOTAXIS_TRANSDUC_2"/>
    <property type="match status" value="1"/>
</dbReference>
<keyword evidence="1" id="KW-0807">Transducer</keyword>
<sequence length="182" mass="19158">VAKQTNLLSLNAAIEAARAGEHGRGFSVVAGEVRRLADRTHASTKQISKLLAEVQQELQSTADAVYRSAQLATAVAERTSQADAAAKGVANGISHFAGLVDRIASSVEQQTAALNEASERLTEMDAEAHRLAGAVDGLEDQAKHLRQDAEHAYAMMGRVSAGTFVDQVRRDAEACAHELGGA</sequence>
<organism evidence="4">
    <name type="scientific">mine drainage metagenome</name>
    <dbReference type="NCBI Taxonomy" id="410659"/>
    <lineage>
        <taxon>unclassified sequences</taxon>
        <taxon>metagenomes</taxon>
        <taxon>ecological metagenomes</taxon>
    </lineage>
</organism>
<name>T0YV52_9ZZZZ</name>
<dbReference type="AlphaFoldDB" id="T0YV52"/>
<dbReference type="EMBL" id="AUZX01012378">
    <property type="protein sequence ID" value="EQD39461.1"/>
    <property type="molecule type" value="Genomic_DNA"/>
</dbReference>
<reference evidence="4" key="2">
    <citation type="journal article" date="2014" name="ISME J.">
        <title>Microbial stratification in low pH oxic and suboxic macroscopic growths along an acid mine drainage.</title>
        <authorList>
            <person name="Mendez-Garcia C."/>
            <person name="Mesa V."/>
            <person name="Sprenger R.R."/>
            <person name="Richter M."/>
            <person name="Diez M.S."/>
            <person name="Solano J."/>
            <person name="Bargiela R."/>
            <person name="Golyshina O.V."/>
            <person name="Manteca A."/>
            <person name="Ramos J.L."/>
            <person name="Gallego J.R."/>
            <person name="Llorente I."/>
            <person name="Martins Dos Santos V.A."/>
            <person name="Jensen O.N."/>
            <person name="Pelaez A.I."/>
            <person name="Sanchez J."/>
            <person name="Ferrer M."/>
        </authorList>
    </citation>
    <scope>NUCLEOTIDE SEQUENCE</scope>
</reference>
<feature type="coiled-coil region" evidence="2">
    <location>
        <begin position="107"/>
        <end position="155"/>
    </location>
</feature>